<evidence type="ECO:0008006" key="2">
    <source>
        <dbReference type="Google" id="ProtNLM"/>
    </source>
</evidence>
<dbReference type="AlphaFoldDB" id="X0SVR4"/>
<dbReference type="EMBL" id="BARS01004503">
    <property type="protein sequence ID" value="GAF79236.1"/>
    <property type="molecule type" value="Genomic_DNA"/>
</dbReference>
<dbReference type="Gene3D" id="2.40.160.20">
    <property type="match status" value="1"/>
</dbReference>
<feature type="non-terminal residue" evidence="1">
    <location>
        <position position="264"/>
    </location>
</feature>
<proteinExistence type="predicted"/>
<protein>
    <recommendedName>
        <fullName evidence="2">Outer membrane protein beta-barrel domain-containing protein</fullName>
    </recommendedName>
</protein>
<accession>X0SVR4</accession>
<gene>
    <name evidence="1" type="ORF">S01H1_08800</name>
</gene>
<organism evidence="1">
    <name type="scientific">marine sediment metagenome</name>
    <dbReference type="NCBI Taxonomy" id="412755"/>
    <lineage>
        <taxon>unclassified sequences</taxon>
        <taxon>metagenomes</taxon>
        <taxon>ecological metagenomes</taxon>
    </lineage>
</organism>
<name>X0SVR4_9ZZZZ</name>
<comment type="caution">
    <text evidence="1">The sequence shown here is derived from an EMBL/GenBank/DDBJ whole genome shotgun (WGS) entry which is preliminary data.</text>
</comment>
<reference evidence="1" key="1">
    <citation type="journal article" date="2014" name="Front. Microbiol.">
        <title>High frequency of phylogenetically diverse reductive dehalogenase-homologous genes in deep subseafloor sedimentary metagenomes.</title>
        <authorList>
            <person name="Kawai M."/>
            <person name="Futagami T."/>
            <person name="Toyoda A."/>
            <person name="Takaki Y."/>
            <person name="Nishi S."/>
            <person name="Hori S."/>
            <person name="Arai W."/>
            <person name="Tsubouchi T."/>
            <person name="Morono Y."/>
            <person name="Uchiyama I."/>
            <person name="Ito T."/>
            <person name="Fujiyama A."/>
            <person name="Inagaki F."/>
            <person name="Takami H."/>
        </authorList>
    </citation>
    <scope>NUCLEOTIDE SEQUENCE</scope>
    <source>
        <strain evidence="1">Expedition CK06-06</strain>
    </source>
</reference>
<evidence type="ECO:0000313" key="1">
    <source>
        <dbReference type="EMBL" id="GAF79236.1"/>
    </source>
</evidence>
<sequence>MKVGASELSLKLYGGGSWIQGGDLNKNIRGWESFFNDRNISPYSSSYDFKELHILWERGGEIVYKLSPRFYVGLGLELVTGATKGELSSRLNQEQDYYNSLVDFGTIYLDEQTLQQPEYKLRAIPITLTFYYSFPLREGMRFFLGCGGGYYFGKITYEEDYQYDFDYRDDKNSSGSLLQYVNQYSSSGTYSEESSSTALGLHGRWGVELEIRESLHFLIEVTGRWVDFGNWKGSKNDIYDWEHIWGFWGTNSDRGSSEEVSEGK</sequence>